<protein>
    <submittedName>
        <fullName evidence="1">Uncharacterized protein</fullName>
    </submittedName>
</protein>
<dbReference type="EMBL" id="AKHY01000202">
    <property type="protein sequence ID" value="EIT73132.1"/>
    <property type="molecule type" value="Genomic_DNA"/>
</dbReference>
<gene>
    <name evidence="1" type="ORF">Ao3042_10967</name>
</gene>
<name>I7ZMV2_ASPO3</name>
<accession>I7ZMV2</accession>
<evidence type="ECO:0000313" key="1">
    <source>
        <dbReference type="EMBL" id="EIT73132.1"/>
    </source>
</evidence>
<reference evidence="2" key="2">
    <citation type="submission" date="2012-06" db="EMBL/GenBank/DDBJ databases">
        <title>Comparative genomic analyses of Aspergillus oryzae 3.042 and A. oryzae RIB40 for soy-sauce fermentation.</title>
        <authorList>
            <person name="Zhao G."/>
            <person name="Hou L."/>
            <person name="Wang C."/>
            <person name="Cao X."/>
        </authorList>
    </citation>
    <scope>NUCLEOTIDE SEQUENCE [LARGE SCALE GENOMIC DNA]</scope>
    <source>
        <strain evidence="2">3.042</strain>
    </source>
</reference>
<dbReference type="AlphaFoldDB" id="I7ZMV2"/>
<comment type="caution">
    <text evidence="1">The sequence shown here is derived from an EMBL/GenBank/DDBJ whole genome shotgun (WGS) entry which is preliminary data.</text>
</comment>
<reference evidence="1 2" key="1">
    <citation type="journal article" date="2012" name="Eukaryot. Cell">
        <title>Draft genome sequence of Aspergillus oryzae strain 3.042.</title>
        <authorList>
            <person name="Zhao G."/>
            <person name="Yao Y."/>
            <person name="Qi W."/>
            <person name="Wang C."/>
            <person name="Hou L."/>
            <person name="Zeng B."/>
            <person name="Cao X."/>
        </authorList>
    </citation>
    <scope>NUCLEOTIDE SEQUENCE [LARGE SCALE GENOMIC DNA]</scope>
    <source>
        <strain evidence="1 2">3.042</strain>
    </source>
</reference>
<evidence type="ECO:0000313" key="2">
    <source>
        <dbReference type="Proteomes" id="UP000002812"/>
    </source>
</evidence>
<proteinExistence type="predicted"/>
<organism evidence="1 2">
    <name type="scientific">Aspergillus oryzae (strain 3.042)</name>
    <name type="common">Yellow koji mold</name>
    <dbReference type="NCBI Taxonomy" id="1160506"/>
    <lineage>
        <taxon>Eukaryota</taxon>
        <taxon>Fungi</taxon>
        <taxon>Dikarya</taxon>
        <taxon>Ascomycota</taxon>
        <taxon>Pezizomycotina</taxon>
        <taxon>Eurotiomycetes</taxon>
        <taxon>Eurotiomycetidae</taxon>
        <taxon>Eurotiales</taxon>
        <taxon>Aspergillaceae</taxon>
        <taxon>Aspergillus</taxon>
        <taxon>Aspergillus subgen. Circumdati</taxon>
    </lineage>
</organism>
<dbReference type="Proteomes" id="UP000002812">
    <property type="component" value="Unassembled WGS sequence"/>
</dbReference>
<dbReference type="HOGENOM" id="CLU_1408431_0_0_1"/>
<sequence>MPATSFCSSLPPHVYELARAFAESIHCGRGMKILTLEVSRVARKEWVATLLPIVTLAASQIDLMGDLRNLVRPKFCTNVQVEDKPALHRLGRVEIRGDMDVVVSMTQAEMMTRIGLSIVVPVHEGPKANGSHFLKKHSVPEGPRRMMICIDSKTGRINLLTGLSSFIQDLLCLISLRNRSSLSAGFRWRSGGV</sequence>